<dbReference type="EMBL" id="MN740540">
    <property type="protein sequence ID" value="QHU32519.1"/>
    <property type="molecule type" value="Genomic_DNA"/>
</dbReference>
<reference evidence="2" key="1">
    <citation type="journal article" date="2020" name="Nature">
        <title>Giant virus diversity and host interactions through global metagenomics.</title>
        <authorList>
            <person name="Schulz F."/>
            <person name="Roux S."/>
            <person name="Paez-Espino D."/>
            <person name="Jungbluth S."/>
            <person name="Walsh D.A."/>
            <person name="Denef V.J."/>
            <person name="McMahon K.D."/>
            <person name="Konstantinidis K.T."/>
            <person name="Eloe-Fadrosh E.A."/>
            <person name="Kyrpides N.C."/>
            <person name="Woyke T."/>
        </authorList>
    </citation>
    <scope>NUCLEOTIDE SEQUENCE</scope>
    <source>
        <strain evidence="2">GVMAG-M-3300027969-2</strain>
    </source>
</reference>
<dbReference type="InterPro" id="IPR013320">
    <property type="entry name" value="ConA-like_dom_sf"/>
</dbReference>
<evidence type="ECO:0000256" key="1">
    <source>
        <dbReference type="SAM" id="Phobius"/>
    </source>
</evidence>
<proteinExistence type="predicted"/>
<dbReference type="SUPFAM" id="SSF49899">
    <property type="entry name" value="Concanavalin A-like lectins/glucanases"/>
    <property type="match status" value="1"/>
</dbReference>
<keyword evidence="1" id="KW-0812">Transmembrane</keyword>
<protein>
    <recommendedName>
        <fullName evidence="3">LamG-like jellyroll fold domain-containing protein</fullName>
    </recommendedName>
</protein>
<evidence type="ECO:0008006" key="3">
    <source>
        <dbReference type="Google" id="ProtNLM"/>
    </source>
</evidence>
<evidence type="ECO:0000313" key="2">
    <source>
        <dbReference type="EMBL" id="QHU32519.1"/>
    </source>
</evidence>
<sequence length="310" mass="34490">MDQNSMSNVSNNISNTANNSIQGIGNFFSNMKNNVSSGLNSFSQEPGATPQFTSSNSIIAKFAFLILIVILFMFLLSLGISLVSYLTLPSNDPYVVKGMIDGNFPIRISQDPNNSSSVPILKSNNQSSGAEFTWSTWIYLNDLGTDEKYKHIFSKGDGIFDDKNMSTVNNAPGLYLSPKKNEILVVMNTVSPDNINENIKIDNIPIRKWVNVMIRLQNIYLDVYINGTVTKRIVLKNVPKQNYNDIYVNQNGGFAGKLADLRYFSRALNIFEINTIIMSGPNTSTSSLYASQTSKGGYSYLSNMWYSSKM</sequence>
<dbReference type="Pfam" id="PF13385">
    <property type="entry name" value="Laminin_G_3"/>
    <property type="match status" value="1"/>
</dbReference>
<dbReference type="Gene3D" id="2.60.120.200">
    <property type="match status" value="1"/>
</dbReference>
<feature type="transmembrane region" description="Helical" evidence="1">
    <location>
        <begin position="62"/>
        <end position="86"/>
    </location>
</feature>
<dbReference type="AlphaFoldDB" id="A0A6C0LP49"/>
<organism evidence="2">
    <name type="scientific">viral metagenome</name>
    <dbReference type="NCBI Taxonomy" id="1070528"/>
    <lineage>
        <taxon>unclassified sequences</taxon>
        <taxon>metagenomes</taxon>
        <taxon>organismal metagenomes</taxon>
    </lineage>
</organism>
<keyword evidence="1" id="KW-1133">Transmembrane helix</keyword>
<keyword evidence="1" id="KW-0472">Membrane</keyword>
<accession>A0A6C0LP49</accession>
<name>A0A6C0LP49_9ZZZZ</name>